<proteinExistence type="predicted"/>
<evidence type="ECO:0000313" key="3">
    <source>
        <dbReference type="Proteomes" id="UP000199077"/>
    </source>
</evidence>
<reference evidence="3" key="1">
    <citation type="submission" date="2016-10" db="EMBL/GenBank/DDBJ databases">
        <authorList>
            <person name="Varghese N."/>
            <person name="Submissions S."/>
        </authorList>
    </citation>
    <scope>NUCLEOTIDE SEQUENCE [LARGE SCALE GENOMIC DNA]</scope>
    <source>
        <strain evidence="3">DSM 22329</strain>
    </source>
</reference>
<sequence length="208" mass="22251">MKLYADLPGRRTIQILADVGIVAWVCLWAWVGRLVHDTTMELADPGRQLQSAGSGFREQMTSAADSVRDLPLVGGQVAAPFRQVSGAGTTIEQAGTDLVDAVSRLANILGWVTALVPILIIGLVWLVLRGRFVRRASAAQRFIDNAADLDLFALRAMAGQPMRKLAAISADPTGAWRRGDEETIRALALLELKDTGLRPPASADVAAA</sequence>
<dbReference type="STRING" id="443156.SAMN04489867_0957"/>
<protein>
    <submittedName>
        <fullName evidence="2">Uncharacterized protein</fullName>
    </submittedName>
</protein>
<keyword evidence="1" id="KW-1133">Transmembrane helix</keyword>
<dbReference type="OrthoDB" id="5198533at2"/>
<dbReference type="AlphaFoldDB" id="A0A1H0NIU4"/>
<organism evidence="2 3">
    <name type="scientific">Pedococcus dokdonensis</name>
    <dbReference type="NCBI Taxonomy" id="443156"/>
    <lineage>
        <taxon>Bacteria</taxon>
        <taxon>Bacillati</taxon>
        <taxon>Actinomycetota</taxon>
        <taxon>Actinomycetes</taxon>
        <taxon>Micrococcales</taxon>
        <taxon>Intrasporangiaceae</taxon>
        <taxon>Pedococcus</taxon>
    </lineage>
</organism>
<keyword evidence="3" id="KW-1185">Reference proteome</keyword>
<feature type="transmembrane region" description="Helical" evidence="1">
    <location>
        <begin position="12"/>
        <end position="31"/>
    </location>
</feature>
<evidence type="ECO:0000256" key="1">
    <source>
        <dbReference type="SAM" id="Phobius"/>
    </source>
</evidence>
<feature type="transmembrane region" description="Helical" evidence="1">
    <location>
        <begin position="108"/>
        <end position="128"/>
    </location>
</feature>
<keyword evidence="1" id="KW-0472">Membrane</keyword>
<evidence type="ECO:0000313" key="2">
    <source>
        <dbReference type="EMBL" id="SDO92697.1"/>
    </source>
</evidence>
<keyword evidence="1" id="KW-0812">Transmembrane</keyword>
<dbReference type="Proteomes" id="UP000199077">
    <property type="component" value="Chromosome I"/>
</dbReference>
<accession>A0A1H0NIU4</accession>
<gene>
    <name evidence="2" type="ORF">SAMN04489867_0957</name>
</gene>
<name>A0A1H0NIU4_9MICO</name>
<dbReference type="EMBL" id="LT629711">
    <property type="protein sequence ID" value="SDO92697.1"/>
    <property type="molecule type" value="Genomic_DNA"/>
</dbReference>
<dbReference type="RefSeq" id="WP_091782209.1">
    <property type="nucleotide sequence ID" value="NZ_LT629711.1"/>
</dbReference>